<dbReference type="Pfam" id="PF25876">
    <property type="entry name" value="HH_MFP_RND"/>
    <property type="match status" value="1"/>
</dbReference>
<sequence length="390" mass="40776">MKTLHTVVAVVGIAAAGSAARWYQHNLPEAGSVQKAGAAASAPAATNPGGLAAVEVARATVLRLEDDAVAVGSLRSKQGVMLRPEVAGRVARLGFKDGQRVRRGQLLVQLDDTLPRAQLQQAQAQASIARTNLQRNRELLAQNFVSASAVDQSAAALEVAEAQVALARAQVERMRIVAPFDGVAGIAAINLGDYVKDGADLVNIEDASSMSVDFRLPERYLARLKAGQPVDVQVDALPGRSFQGRIDAVDSQVDAQGRALLVRARLPNPKGELKAGMFARARTVFAVREQAVVVPEEALVPQGGKQYLIKVADGPSGKVSQRLEARIGLRLPGRVEILEGLAQGDLVVTAGRARLMRGDGLPLTVVEVGSGAAPAASAPARAASALRPPV</sequence>
<dbReference type="AlphaFoldDB" id="A0A5C6TZT0"/>
<dbReference type="InterPro" id="IPR006143">
    <property type="entry name" value="RND_pump_MFP"/>
</dbReference>
<feature type="coiled-coil region" evidence="4">
    <location>
        <begin position="119"/>
        <end position="177"/>
    </location>
</feature>
<feature type="domain" description="Multidrug resistance protein MdtA-like barrel-sandwich hybrid" evidence="6">
    <location>
        <begin position="80"/>
        <end position="202"/>
    </location>
</feature>
<evidence type="ECO:0000313" key="10">
    <source>
        <dbReference type="Proteomes" id="UP000321832"/>
    </source>
</evidence>
<evidence type="ECO:0000313" key="9">
    <source>
        <dbReference type="EMBL" id="TXC66213.1"/>
    </source>
</evidence>
<reference evidence="9 10" key="1">
    <citation type="submission" date="2019-08" db="EMBL/GenBank/DDBJ databases">
        <authorList>
            <person name="Khan S.A."/>
            <person name="Jeon C.O."/>
            <person name="Jeong S.E."/>
        </authorList>
    </citation>
    <scope>NUCLEOTIDE SEQUENCE [LARGE SCALE GENOMIC DNA]</scope>
    <source>
        <strain evidence="10">IMCC1728</strain>
    </source>
</reference>
<dbReference type="Gene3D" id="2.40.30.170">
    <property type="match status" value="1"/>
</dbReference>
<dbReference type="InterPro" id="IPR058792">
    <property type="entry name" value="Beta-barrel_RND_2"/>
</dbReference>
<protein>
    <submittedName>
        <fullName evidence="9">Efflux RND transporter periplasmic adaptor subunit</fullName>
    </submittedName>
</protein>
<feature type="domain" description="CusB-like beta-barrel" evidence="7">
    <location>
        <begin position="213"/>
        <end position="282"/>
    </location>
</feature>
<comment type="subcellular location">
    <subcellularLocation>
        <location evidence="1">Cell envelope</location>
    </subcellularLocation>
</comment>
<evidence type="ECO:0000259" key="8">
    <source>
        <dbReference type="Pfam" id="PF25967"/>
    </source>
</evidence>
<keyword evidence="3" id="KW-0813">Transport</keyword>
<dbReference type="InterPro" id="IPR058625">
    <property type="entry name" value="MdtA-like_BSH"/>
</dbReference>
<comment type="similarity">
    <text evidence="2">Belongs to the membrane fusion protein (MFP) (TC 8.A.1) family.</text>
</comment>
<dbReference type="FunFam" id="2.40.30.170:FF:000010">
    <property type="entry name" value="Efflux RND transporter periplasmic adaptor subunit"/>
    <property type="match status" value="1"/>
</dbReference>
<gene>
    <name evidence="9" type="ORF">FSC37_10700</name>
</gene>
<comment type="caution">
    <text evidence="9">The sequence shown here is derived from an EMBL/GenBank/DDBJ whole genome shotgun (WGS) entry which is preliminary data.</text>
</comment>
<dbReference type="Gene3D" id="2.40.50.100">
    <property type="match status" value="1"/>
</dbReference>
<dbReference type="Pfam" id="PF25967">
    <property type="entry name" value="RND-MFP_C"/>
    <property type="match status" value="1"/>
</dbReference>
<evidence type="ECO:0000256" key="4">
    <source>
        <dbReference type="SAM" id="Coils"/>
    </source>
</evidence>
<dbReference type="InterPro" id="IPR058627">
    <property type="entry name" value="MdtA-like_C"/>
</dbReference>
<evidence type="ECO:0000259" key="6">
    <source>
        <dbReference type="Pfam" id="PF25917"/>
    </source>
</evidence>
<dbReference type="EMBL" id="VOPW01000001">
    <property type="protein sequence ID" value="TXC66213.1"/>
    <property type="molecule type" value="Genomic_DNA"/>
</dbReference>
<feature type="domain" description="Multidrug resistance protein MdtA-like C-terminal permuted SH3" evidence="8">
    <location>
        <begin position="290"/>
        <end position="351"/>
    </location>
</feature>
<dbReference type="PANTHER" id="PTHR30469:SF11">
    <property type="entry name" value="BLL4320 PROTEIN"/>
    <property type="match status" value="1"/>
</dbReference>
<keyword evidence="4" id="KW-0175">Coiled coil</keyword>
<dbReference type="GO" id="GO:1990281">
    <property type="term" value="C:efflux pump complex"/>
    <property type="evidence" value="ECO:0007669"/>
    <property type="project" value="TreeGrafter"/>
</dbReference>
<evidence type="ECO:0000256" key="3">
    <source>
        <dbReference type="ARBA" id="ARBA00022448"/>
    </source>
</evidence>
<dbReference type="SUPFAM" id="SSF111369">
    <property type="entry name" value="HlyD-like secretion proteins"/>
    <property type="match status" value="1"/>
</dbReference>
<dbReference type="GO" id="GO:0015562">
    <property type="term" value="F:efflux transmembrane transporter activity"/>
    <property type="evidence" value="ECO:0007669"/>
    <property type="project" value="TreeGrafter"/>
</dbReference>
<dbReference type="Pfam" id="PF25954">
    <property type="entry name" value="Beta-barrel_RND_2"/>
    <property type="match status" value="1"/>
</dbReference>
<dbReference type="Proteomes" id="UP000321832">
    <property type="component" value="Unassembled WGS sequence"/>
</dbReference>
<evidence type="ECO:0000256" key="2">
    <source>
        <dbReference type="ARBA" id="ARBA00009477"/>
    </source>
</evidence>
<evidence type="ECO:0000259" key="7">
    <source>
        <dbReference type="Pfam" id="PF25954"/>
    </source>
</evidence>
<evidence type="ECO:0000259" key="5">
    <source>
        <dbReference type="Pfam" id="PF25876"/>
    </source>
</evidence>
<dbReference type="PANTHER" id="PTHR30469">
    <property type="entry name" value="MULTIDRUG RESISTANCE PROTEIN MDTA"/>
    <property type="match status" value="1"/>
</dbReference>
<accession>A0A5C6TZT0</accession>
<feature type="domain" description="Multidrug resistance protein MdtA-like alpha-helical hairpin" evidence="5">
    <location>
        <begin position="116"/>
        <end position="175"/>
    </location>
</feature>
<dbReference type="Pfam" id="PF25917">
    <property type="entry name" value="BSH_RND"/>
    <property type="match status" value="1"/>
</dbReference>
<dbReference type="NCBIfam" id="TIGR01730">
    <property type="entry name" value="RND_mfp"/>
    <property type="match status" value="1"/>
</dbReference>
<keyword evidence="10" id="KW-1185">Reference proteome</keyword>
<name>A0A5C6TZT0_9BURK</name>
<organism evidence="9 10">
    <name type="scientific">Piscinibacter aquaticus</name>
    <dbReference type="NCBI Taxonomy" id="392597"/>
    <lineage>
        <taxon>Bacteria</taxon>
        <taxon>Pseudomonadati</taxon>
        <taxon>Pseudomonadota</taxon>
        <taxon>Betaproteobacteria</taxon>
        <taxon>Burkholderiales</taxon>
        <taxon>Sphaerotilaceae</taxon>
        <taxon>Piscinibacter</taxon>
    </lineage>
</organism>
<proteinExistence type="inferred from homology"/>
<dbReference type="Gene3D" id="2.40.420.20">
    <property type="match status" value="1"/>
</dbReference>
<dbReference type="Gene3D" id="1.10.287.470">
    <property type="entry name" value="Helix hairpin bin"/>
    <property type="match status" value="1"/>
</dbReference>
<evidence type="ECO:0000256" key="1">
    <source>
        <dbReference type="ARBA" id="ARBA00004196"/>
    </source>
</evidence>
<dbReference type="InterPro" id="IPR058624">
    <property type="entry name" value="MdtA-like_HH"/>
</dbReference>